<proteinExistence type="predicted"/>
<reference evidence="7" key="1">
    <citation type="submission" date="2020-05" db="EMBL/GenBank/DDBJ databases">
        <title>Mycena genomes resolve the evolution of fungal bioluminescence.</title>
        <authorList>
            <person name="Tsai I.J."/>
        </authorList>
    </citation>
    <scope>NUCLEOTIDE SEQUENCE</scope>
    <source>
        <strain evidence="7">160909Yilan</strain>
    </source>
</reference>
<protein>
    <submittedName>
        <fullName evidence="7">Fatty acid hydroxylase</fullName>
    </submittedName>
</protein>
<dbReference type="Pfam" id="PF04116">
    <property type="entry name" value="FA_hydroxylase"/>
    <property type="match status" value="1"/>
</dbReference>
<feature type="transmembrane region" description="Helical" evidence="5">
    <location>
        <begin position="166"/>
        <end position="186"/>
    </location>
</feature>
<comment type="subcellular location">
    <subcellularLocation>
        <location evidence="1">Membrane</location>
    </subcellularLocation>
</comment>
<feature type="transmembrane region" description="Helical" evidence="5">
    <location>
        <begin position="82"/>
        <end position="105"/>
    </location>
</feature>
<evidence type="ECO:0000256" key="1">
    <source>
        <dbReference type="ARBA" id="ARBA00004370"/>
    </source>
</evidence>
<evidence type="ECO:0000256" key="3">
    <source>
        <dbReference type="ARBA" id="ARBA00022989"/>
    </source>
</evidence>
<comment type="caution">
    <text evidence="7">The sequence shown here is derived from an EMBL/GenBank/DDBJ whole genome shotgun (WGS) entry which is preliminary data.</text>
</comment>
<dbReference type="GO" id="GO:0005506">
    <property type="term" value="F:iron ion binding"/>
    <property type="evidence" value="ECO:0007669"/>
    <property type="project" value="InterPro"/>
</dbReference>
<keyword evidence="2 5" id="KW-0812">Transmembrane</keyword>
<dbReference type="AlphaFoldDB" id="A0A8H7DK34"/>
<dbReference type="GO" id="GO:0016020">
    <property type="term" value="C:membrane"/>
    <property type="evidence" value="ECO:0007669"/>
    <property type="project" value="UniProtKB-SubCell"/>
</dbReference>
<evidence type="ECO:0000256" key="4">
    <source>
        <dbReference type="ARBA" id="ARBA00023136"/>
    </source>
</evidence>
<keyword evidence="8" id="KW-1185">Reference proteome</keyword>
<evidence type="ECO:0000259" key="6">
    <source>
        <dbReference type="Pfam" id="PF04116"/>
    </source>
</evidence>
<evidence type="ECO:0000313" key="7">
    <source>
        <dbReference type="EMBL" id="KAF7375238.1"/>
    </source>
</evidence>
<sequence>MDLVLDICDTYLLDTLWAKLVPLSAFTAYNNASSSAPTTTKWSQLVSHLPHPQFPSEGINNSEYALVPAVSAWPREYIPRQLISLSVVVILAAYLVYFIFASLSYRYIFNHDMKRHPRFLKNQVQLEIASSIRALPVMSLMTVPLFEAQVLGYSRLYKEVDTYGYFYFFASIPLFLLFTDYGIYWIHRWLHLPFLYKRLHKAHHQWIIPTPFAADAFHPVDGFAQSIPYHLFVFLFPMQRLLYLGMFGFVTCWTILIHDSDMITGHPLEKYINGPAHHTLHHIYFTVNYGQYFTWADRVNNSYRQPEAKLDPLLEVQSEDAARLKQE</sequence>
<evidence type="ECO:0000256" key="5">
    <source>
        <dbReference type="SAM" id="Phobius"/>
    </source>
</evidence>
<dbReference type="GO" id="GO:0008610">
    <property type="term" value="P:lipid biosynthetic process"/>
    <property type="evidence" value="ECO:0007669"/>
    <property type="project" value="InterPro"/>
</dbReference>
<accession>A0A8H7DK34</accession>
<keyword evidence="3 5" id="KW-1133">Transmembrane helix</keyword>
<keyword evidence="4 5" id="KW-0472">Membrane</keyword>
<dbReference type="Proteomes" id="UP000623467">
    <property type="component" value="Unassembled WGS sequence"/>
</dbReference>
<dbReference type="GO" id="GO:0016491">
    <property type="term" value="F:oxidoreductase activity"/>
    <property type="evidence" value="ECO:0007669"/>
    <property type="project" value="InterPro"/>
</dbReference>
<name>A0A8H7DK34_9AGAR</name>
<dbReference type="InterPro" id="IPR050307">
    <property type="entry name" value="Sterol_Desaturase_Related"/>
</dbReference>
<dbReference type="InterPro" id="IPR006694">
    <property type="entry name" value="Fatty_acid_hydroxylase"/>
</dbReference>
<dbReference type="EMBL" id="JACAZH010000002">
    <property type="protein sequence ID" value="KAF7375238.1"/>
    <property type="molecule type" value="Genomic_DNA"/>
</dbReference>
<feature type="domain" description="Fatty acid hydroxylase" evidence="6">
    <location>
        <begin position="173"/>
        <end position="299"/>
    </location>
</feature>
<feature type="transmembrane region" description="Helical" evidence="5">
    <location>
        <begin position="241"/>
        <end position="258"/>
    </location>
</feature>
<dbReference type="OrthoDB" id="6354873at2759"/>
<organism evidence="7 8">
    <name type="scientific">Mycena sanguinolenta</name>
    <dbReference type="NCBI Taxonomy" id="230812"/>
    <lineage>
        <taxon>Eukaryota</taxon>
        <taxon>Fungi</taxon>
        <taxon>Dikarya</taxon>
        <taxon>Basidiomycota</taxon>
        <taxon>Agaricomycotina</taxon>
        <taxon>Agaricomycetes</taxon>
        <taxon>Agaricomycetidae</taxon>
        <taxon>Agaricales</taxon>
        <taxon>Marasmiineae</taxon>
        <taxon>Mycenaceae</taxon>
        <taxon>Mycena</taxon>
    </lineage>
</organism>
<gene>
    <name evidence="7" type="ORF">MSAN_00410400</name>
</gene>
<evidence type="ECO:0000256" key="2">
    <source>
        <dbReference type="ARBA" id="ARBA00022692"/>
    </source>
</evidence>
<dbReference type="PANTHER" id="PTHR11863">
    <property type="entry name" value="STEROL DESATURASE"/>
    <property type="match status" value="1"/>
</dbReference>
<evidence type="ECO:0000313" key="8">
    <source>
        <dbReference type="Proteomes" id="UP000623467"/>
    </source>
</evidence>